<dbReference type="Gene3D" id="3.40.50.720">
    <property type="entry name" value="NAD(P)-binding Rossmann-like Domain"/>
    <property type="match status" value="1"/>
</dbReference>
<dbReference type="SUPFAM" id="SSF51735">
    <property type="entry name" value="NAD(P)-binding Rossmann-fold domains"/>
    <property type="match status" value="1"/>
</dbReference>
<sequence>MHAHLSLQITAKPTIMLKQLAILLALFQLITINLLAQDQPLKVGVIGLTHSHVHWIFGSEKQGDIQIVGIVEPNRELAQRYARQHGYSMDVVYSSMDELLANTQPEAVTAFGSVYDHLKVVETFAPKGIHVMVEKPLAANLKQAQQMADLAQKHQIHLLTNYETTWYPTNHQAYELLKKEDVVGATRKIIVRDGHKGPKKIGVNQEFLEWLTDPVLNGGGAITDFGCYGANLITWLMDGKKPSAVTAITQQLQPENNPQVDDEAIILLQYDQAVGIIQASWNWPIGRKDMEIYGLKGVIYADNSSDLRVRIAEGYDGYDEQSYQLEKRKAPYHDPFSFLAAVVKNKIEVQPNDLSSLENNLVVMEILDAAIRSAKQNKTIKLKE</sequence>
<dbReference type="Pfam" id="PF22725">
    <property type="entry name" value="GFO_IDH_MocA_C3"/>
    <property type="match status" value="1"/>
</dbReference>
<name>A0A4V3BYI4_9BACT</name>
<dbReference type="AlphaFoldDB" id="A0A4V3BYI4"/>
<dbReference type="InterPro" id="IPR055170">
    <property type="entry name" value="GFO_IDH_MocA-like_dom"/>
</dbReference>
<organism evidence="3 4">
    <name type="scientific">Sunxiuqinia elliptica</name>
    <dbReference type="NCBI Taxonomy" id="655355"/>
    <lineage>
        <taxon>Bacteria</taxon>
        <taxon>Pseudomonadati</taxon>
        <taxon>Bacteroidota</taxon>
        <taxon>Bacteroidia</taxon>
        <taxon>Marinilabiliales</taxon>
        <taxon>Prolixibacteraceae</taxon>
        <taxon>Sunxiuqinia</taxon>
    </lineage>
</organism>
<accession>A0A4V3BYI4</accession>
<protein>
    <submittedName>
        <fullName evidence="3">Putative dehydrogenase</fullName>
    </submittedName>
</protein>
<proteinExistence type="predicted"/>
<dbReference type="InterPro" id="IPR036291">
    <property type="entry name" value="NAD(P)-bd_dom_sf"/>
</dbReference>
<dbReference type="SUPFAM" id="SSF55347">
    <property type="entry name" value="Glyceraldehyde-3-phosphate dehydrogenase-like, C-terminal domain"/>
    <property type="match status" value="1"/>
</dbReference>
<evidence type="ECO:0000313" key="3">
    <source>
        <dbReference type="EMBL" id="TDO02739.1"/>
    </source>
</evidence>
<dbReference type="EMBL" id="SNWI01000004">
    <property type="protein sequence ID" value="TDO02739.1"/>
    <property type="molecule type" value="Genomic_DNA"/>
</dbReference>
<dbReference type="PANTHER" id="PTHR43377:SF1">
    <property type="entry name" value="BILIVERDIN REDUCTASE A"/>
    <property type="match status" value="1"/>
</dbReference>
<dbReference type="InterPro" id="IPR000683">
    <property type="entry name" value="Gfo/Idh/MocA-like_OxRdtase_N"/>
</dbReference>
<dbReference type="Proteomes" id="UP000294848">
    <property type="component" value="Unassembled WGS sequence"/>
</dbReference>
<dbReference type="GO" id="GO:0000166">
    <property type="term" value="F:nucleotide binding"/>
    <property type="evidence" value="ECO:0007669"/>
    <property type="project" value="InterPro"/>
</dbReference>
<evidence type="ECO:0000313" key="4">
    <source>
        <dbReference type="Proteomes" id="UP000294848"/>
    </source>
</evidence>
<evidence type="ECO:0000259" key="1">
    <source>
        <dbReference type="Pfam" id="PF01408"/>
    </source>
</evidence>
<feature type="domain" description="Gfo/Idh/MocA-like oxidoreductase N-terminal" evidence="1">
    <location>
        <begin position="41"/>
        <end position="159"/>
    </location>
</feature>
<dbReference type="Pfam" id="PF01408">
    <property type="entry name" value="GFO_IDH_MocA"/>
    <property type="match status" value="1"/>
</dbReference>
<feature type="domain" description="GFO/IDH/MocA-like oxidoreductase" evidence="2">
    <location>
        <begin position="181"/>
        <end position="299"/>
    </location>
</feature>
<evidence type="ECO:0000259" key="2">
    <source>
        <dbReference type="Pfam" id="PF22725"/>
    </source>
</evidence>
<gene>
    <name evidence="3" type="ORF">DET52_104205</name>
</gene>
<reference evidence="3 4" key="1">
    <citation type="submission" date="2019-03" db="EMBL/GenBank/DDBJ databases">
        <title>Freshwater and sediment microbial communities from various areas in North America, analyzing microbe dynamics in response to fracking.</title>
        <authorList>
            <person name="Lamendella R."/>
        </authorList>
    </citation>
    <scope>NUCLEOTIDE SEQUENCE [LARGE SCALE GENOMIC DNA]</scope>
    <source>
        <strain evidence="3 4">114D</strain>
    </source>
</reference>
<dbReference type="PANTHER" id="PTHR43377">
    <property type="entry name" value="BILIVERDIN REDUCTASE A"/>
    <property type="match status" value="1"/>
</dbReference>
<comment type="caution">
    <text evidence="3">The sequence shown here is derived from an EMBL/GenBank/DDBJ whole genome shotgun (WGS) entry which is preliminary data.</text>
</comment>
<dbReference type="Gene3D" id="3.30.360.10">
    <property type="entry name" value="Dihydrodipicolinate Reductase, domain 2"/>
    <property type="match status" value="1"/>
</dbReference>
<dbReference type="InterPro" id="IPR051450">
    <property type="entry name" value="Gfo/Idh/MocA_Oxidoreductases"/>
</dbReference>